<dbReference type="PANTHER" id="PTHR12425:SF5">
    <property type="entry name" value="SYNEMBRYN"/>
    <property type="match status" value="1"/>
</dbReference>
<keyword evidence="3" id="KW-0143">Chaperone</keyword>
<dbReference type="AlphaFoldDB" id="A0A9P8QSL4"/>
<dbReference type="InterPro" id="IPR019318">
    <property type="entry name" value="Gua_nucleotide_exch_fac_Ric8"/>
</dbReference>
<proteinExistence type="inferred from homology"/>
<evidence type="ECO:0000256" key="3">
    <source>
        <dbReference type="ARBA" id="ARBA00023186"/>
    </source>
</evidence>
<accession>A0A9P8QSL4</accession>
<comment type="caution">
    <text evidence="4">The sequence shown here is derived from an EMBL/GenBank/DDBJ whole genome shotgun (WGS) entry which is preliminary data.</text>
</comment>
<evidence type="ECO:0008006" key="6">
    <source>
        <dbReference type="Google" id="ProtNLM"/>
    </source>
</evidence>
<evidence type="ECO:0000313" key="5">
    <source>
        <dbReference type="Proteomes" id="UP000827724"/>
    </source>
</evidence>
<evidence type="ECO:0000313" key="4">
    <source>
        <dbReference type="EMBL" id="KAH6608985.1"/>
    </source>
</evidence>
<keyword evidence="2" id="KW-0344">Guanine-nucleotide releasing factor</keyword>
<organism evidence="4 5">
    <name type="scientific">Trichoderma cornu-damae</name>
    <dbReference type="NCBI Taxonomy" id="654480"/>
    <lineage>
        <taxon>Eukaryota</taxon>
        <taxon>Fungi</taxon>
        <taxon>Dikarya</taxon>
        <taxon>Ascomycota</taxon>
        <taxon>Pezizomycotina</taxon>
        <taxon>Sordariomycetes</taxon>
        <taxon>Hypocreomycetidae</taxon>
        <taxon>Hypocreales</taxon>
        <taxon>Hypocreaceae</taxon>
        <taxon>Trichoderma</taxon>
    </lineage>
</organism>
<dbReference type="GO" id="GO:0007186">
    <property type="term" value="P:G protein-coupled receptor signaling pathway"/>
    <property type="evidence" value="ECO:0007669"/>
    <property type="project" value="TreeGrafter"/>
</dbReference>
<name>A0A9P8QSL4_9HYPO</name>
<dbReference type="Proteomes" id="UP000827724">
    <property type="component" value="Unassembled WGS sequence"/>
</dbReference>
<dbReference type="SUPFAM" id="SSF48371">
    <property type="entry name" value="ARM repeat"/>
    <property type="match status" value="1"/>
</dbReference>
<keyword evidence="5" id="KW-1185">Reference proteome</keyword>
<dbReference type="GO" id="GO:0005085">
    <property type="term" value="F:guanyl-nucleotide exchange factor activity"/>
    <property type="evidence" value="ECO:0007669"/>
    <property type="project" value="UniProtKB-KW"/>
</dbReference>
<dbReference type="Pfam" id="PF10165">
    <property type="entry name" value="Ric8"/>
    <property type="match status" value="1"/>
</dbReference>
<evidence type="ECO:0000256" key="2">
    <source>
        <dbReference type="ARBA" id="ARBA00022658"/>
    </source>
</evidence>
<gene>
    <name evidence="4" type="ORF">Trco_002331</name>
</gene>
<dbReference type="OrthoDB" id="5585685at2759"/>
<dbReference type="EMBL" id="JAIWOZ010000002">
    <property type="protein sequence ID" value="KAH6608985.1"/>
    <property type="molecule type" value="Genomic_DNA"/>
</dbReference>
<dbReference type="GO" id="GO:0001965">
    <property type="term" value="F:G-protein alpha-subunit binding"/>
    <property type="evidence" value="ECO:0007669"/>
    <property type="project" value="TreeGrafter"/>
</dbReference>
<protein>
    <recommendedName>
        <fullName evidence="6">Guanine nucleotide exchange factor synembryn</fullName>
    </recommendedName>
</protein>
<reference evidence="4" key="1">
    <citation type="submission" date="2021-08" db="EMBL/GenBank/DDBJ databases">
        <title>Chromosome-Level Trichoderma cornu-damae using Hi-C Data.</title>
        <authorList>
            <person name="Kim C.S."/>
        </authorList>
    </citation>
    <scope>NUCLEOTIDE SEQUENCE</scope>
    <source>
        <strain evidence="4">KA19-0412C</strain>
    </source>
</reference>
<dbReference type="InterPro" id="IPR016024">
    <property type="entry name" value="ARM-type_fold"/>
</dbReference>
<dbReference type="PANTHER" id="PTHR12425">
    <property type="entry name" value="SYNEMBRYN"/>
    <property type="match status" value="1"/>
</dbReference>
<sequence length="475" mass="52415">MPDFQPGTATGPAKLKAVTLLVNKLTEDLDQVSLLPKDRDEALEELKIYGRDPRNADPIFTKEADFYKGISMLLRHGFHSPSSDTSRAALRVLANSMLLRPETRRMLVDQGFAVKACEGLKTDNWDSEFLVSRILLLSTYGTKEHLTNLIVEHHLAENVTENLGRHAKLAATKPRQQPPMEDMALAEILKLLFNVTHFCKEEASRFSAAVPHIAELLWKQDIPASNPLGPPFGPLVNALINLDISTAANQAAMFPSSEPSKVAARLISLLDSAMATYNDNDLEATVTPLVSTMLKVHEHAPSPVRQFISGKLLPTAEDRQSVLGKGKTLSARLLKNSTNPMAPALRDVISHLFFEISGKDASKFVENVGYGLASGFLFKNNVQIPANASASFHASDSTGAQRLVNPITGQFSDREKVSEMPPMTEDEKLREAERLFVLFERLKKNGVIDVENPVVQAMREGKFRDLGDDEVEELD</sequence>
<dbReference type="GO" id="GO:0005737">
    <property type="term" value="C:cytoplasm"/>
    <property type="evidence" value="ECO:0007669"/>
    <property type="project" value="TreeGrafter"/>
</dbReference>
<evidence type="ECO:0000256" key="1">
    <source>
        <dbReference type="ARBA" id="ARBA00009049"/>
    </source>
</evidence>
<comment type="similarity">
    <text evidence="1">Belongs to the synembryn family.</text>
</comment>